<proteinExistence type="predicted"/>
<reference evidence="2" key="1">
    <citation type="submission" date="2022-11" db="UniProtKB">
        <authorList>
            <consortium name="WormBaseParasite"/>
        </authorList>
    </citation>
    <scope>IDENTIFICATION</scope>
</reference>
<dbReference type="GO" id="GO:1990072">
    <property type="term" value="C:TRAPPIII protein complex"/>
    <property type="evidence" value="ECO:0007669"/>
    <property type="project" value="TreeGrafter"/>
</dbReference>
<dbReference type="InterPro" id="IPR024420">
    <property type="entry name" value="TRAPP_III_complex_Trs85"/>
</dbReference>
<dbReference type="PANTHER" id="PTHR12975:SF6">
    <property type="entry name" value="TRAFFICKING PROTEIN PARTICLE COMPLEX SUBUNIT 8"/>
    <property type="match status" value="1"/>
</dbReference>
<protein>
    <submittedName>
        <fullName evidence="2">Uncharacterized protein</fullName>
    </submittedName>
</protein>
<dbReference type="Pfam" id="PF12739">
    <property type="entry name" value="TRAPPC-Trs85"/>
    <property type="match status" value="1"/>
</dbReference>
<dbReference type="AlphaFoldDB" id="A0A915NXK4"/>
<dbReference type="PANTHER" id="PTHR12975">
    <property type="entry name" value="TRANSPORT PROTEIN TRAPP"/>
    <property type="match status" value="1"/>
</dbReference>
<accession>A0A915NXK4</accession>
<evidence type="ECO:0000313" key="1">
    <source>
        <dbReference type="Proteomes" id="UP000887560"/>
    </source>
</evidence>
<keyword evidence="1" id="KW-1185">Reference proteome</keyword>
<name>A0A915NXK4_9BILA</name>
<dbReference type="Proteomes" id="UP000887560">
    <property type="component" value="Unplaced"/>
</dbReference>
<evidence type="ECO:0000313" key="2">
    <source>
        <dbReference type="WBParaSite" id="scf7180000422437.g8966"/>
    </source>
</evidence>
<dbReference type="WBParaSite" id="scf7180000422437.g8966">
    <property type="protein sequence ID" value="scf7180000422437.g8966"/>
    <property type="gene ID" value="scf7180000422437.g8966"/>
</dbReference>
<organism evidence="1 2">
    <name type="scientific">Meloidogyne floridensis</name>
    <dbReference type="NCBI Taxonomy" id="298350"/>
    <lineage>
        <taxon>Eukaryota</taxon>
        <taxon>Metazoa</taxon>
        <taxon>Ecdysozoa</taxon>
        <taxon>Nematoda</taxon>
        <taxon>Chromadorea</taxon>
        <taxon>Rhabditida</taxon>
        <taxon>Tylenchina</taxon>
        <taxon>Tylenchomorpha</taxon>
        <taxon>Tylenchoidea</taxon>
        <taxon>Meloidogynidae</taxon>
        <taxon>Meloidogyninae</taxon>
        <taxon>Meloidogyne</taxon>
    </lineage>
</organism>
<sequence length="687" mass="77858">MIDLREHCELLRPLIAVYTSHSAHESAEKNGLDFAQMLLPFSSVLIQIKSILSSAGCTIPSANNQEEIGINSILTNSFYQTFIHWLEPSEHEFLRTYLACIFVVSTADSDPLNKLAELQAEQQWEQQNEGGNSTAKRISPAHCVSPKWFFPNVLKYYVLLHDNSLQDLDKQRYEEILKAVCERYGEKFCSFITLNSANPSDSTYTSMPDIWRLLVDPIQENLQTGLKLAKQNLYSSNDTKPGSQNNITNFLTRQQQPTYLPPVSSSPALSYDNEATTSVNPSLFTTNAEFSIGQINSTFLQKEHSSVVNNLPITKSPMTYAQITSGSTNSTTAFLPNCDKLTSKISSENIFDHDIEMTNKIYGQWLSVEDRLGLQKFVEEFVRDALVPFVEKHLSDQNEFLLNKRSLAKTTFSSMKKWLQTATTNTNPTPIFNVQQLSQSQSSTNLPISVNISTESVEYQARRLADLAFLFGLYQYANQFYQSLKKEFASEQAWIHHIGCLEMAGISAFLHSWQQLSQQLINPTLRSVALANLRKLYPQRYLNNAVNLYANVFRQPYLALRALMNSVIILTQLELYSEAAQQLILFNTLPELVDLADLIGAVLLEHSARIFSKAGNRRRKLAFYLVTAGTHVLKFASKRQKTSAEMLSRAKLLSRRLYSEVLHSSSFTGKGWAWADDYLLYQYISCL</sequence>